<accession>A0A558HCA4</accession>
<reference evidence="8 9" key="1">
    <citation type="submission" date="2019-07" db="EMBL/GenBank/DDBJ databases">
        <title>Diversity of Bacteria from Kongsfjorden, Arctic.</title>
        <authorList>
            <person name="Yu Y."/>
        </authorList>
    </citation>
    <scope>NUCLEOTIDE SEQUENCE [LARGE SCALE GENOMIC DNA]</scope>
    <source>
        <strain evidence="8 9">SM1928</strain>
    </source>
</reference>
<feature type="domain" description="Cardiolipin synthase N-terminal" evidence="7">
    <location>
        <begin position="69"/>
        <end position="107"/>
    </location>
</feature>
<dbReference type="AlphaFoldDB" id="A0A558HCA4"/>
<protein>
    <submittedName>
        <fullName evidence="8">PLDc_N domain-containing protein</fullName>
    </submittedName>
</protein>
<evidence type="ECO:0000313" key="8">
    <source>
        <dbReference type="EMBL" id="TVU66763.1"/>
    </source>
</evidence>
<comment type="subcellular location">
    <subcellularLocation>
        <location evidence="1">Cell membrane</location>
        <topology evidence="1">Multi-pass membrane protein</topology>
    </subcellularLocation>
</comment>
<dbReference type="InterPro" id="IPR027379">
    <property type="entry name" value="CLS_N"/>
</dbReference>
<keyword evidence="3 6" id="KW-0812">Transmembrane</keyword>
<feature type="transmembrane region" description="Helical" evidence="6">
    <location>
        <begin position="49"/>
        <end position="76"/>
    </location>
</feature>
<evidence type="ECO:0000313" key="9">
    <source>
        <dbReference type="Proteomes" id="UP000316500"/>
    </source>
</evidence>
<dbReference type="Pfam" id="PF13396">
    <property type="entry name" value="PLDc_N"/>
    <property type="match status" value="1"/>
</dbReference>
<evidence type="ECO:0000256" key="3">
    <source>
        <dbReference type="ARBA" id="ARBA00022692"/>
    </source>
</evidence>
<evidence type="ECO:0000256" key="4">
    <source>
        <dbReference type="ARBA" id="ARBA00022989"/>
    </source>
</evidence>
<evidence type="ECO:0000259" key="7">
    <source>
        <dbReference type="Pfam" id="PF13396"/>
    </source>
</evidence>
<evidence type="ECO:0000256" key="1">
    <source>
        <dbReference type="ARBA" id="ARBA00004651"/>
    </source>
</evidence>
<keyword evidence="5 6" id="KW-0472">Membrane</keyword>
<name>A0A558HCA4_PAENT</name>
<keyword evidence="4 6" id="KW-1133">Transmembrane helix</keyword>
<dbReference type="EMBL" id="VNFK01000001">
    <property type="protein sequence ID" value="TVU66763.1"/>
    <property type="molecule type" value="Genomic_DNA"/>
</dbReference>
<organism evidence="8 9">
    <name type="scientific">Paenarthrobacter nitroguajacolicus</name>
    <name type="common">Arthrobacter nitroguajacolicus</name>
    <dbReference type="NCBI Taxonomy" id="211146"/>
    <lineage>
        <taxon>Bacteria</taxon>
        <taxon>Bacillati</taxon>
        <taxon>Actinomycetota</taxon>
        <taxon>Actinomycetes</taxon>
        <taxon>Micrococcales</taxon>
        <taxon>Micrococcaceae</taxon>
        <taxon>Paenarthrobacter</taxon>
    </lineage>
</organism>
<evidence type="ECO:0000256" key="2">
    <source>
        <dbReference type="ARBA" id="ARBA00022475"/>
    </source>
</evidence>
<proteinExistence type="predicted"/>
<evidence type="ECO:0000256" key="6">
    <source>
        <dbReference type="SAM" id="Phobius"/>
    </source>
</evidence>
<dbReference type="GO" id="GO:0005886">
    <property type="term" value="C:plasma membrane"/>
    <property type="evidence" value="ECO:0007669"/>
    <property type="project" value="UniProtKB-SubCell"/>
</dbReference>
<comment type="caution">
    <text evidence="8">The sequence shown here is derived from an EMBL/GenBank/DDBJ whole genome shotgun (WGS) entry which is preliminary data.</text>
</comment>
<dbReference type="Proteomes" id="UP000316500">
    <property type="component" value="Unassembled WGS sequence"/>
</dbReference>
<gene>
    <name evidence="8" type="ORF">FQP90_01060</name>
</gene>
<keyword evidence="2" id="KW-1003">Cell membrane</keyword>
<evidence type="ECO:0000256" key="5">
    <source>
        <dbReference type="ARBA" id="ARBA00023136"/>
    </source>
</evidence>
<feature type="transmembrane region" description="Helical" evidence="6">
    <location>
        <begin position="88"/>
        <end position="108"/>
    </location>
</feature>
<dbReference type="OrthoDB" id="4954802at2"/>
<sequence length="125" mass="14340">MECDDRLGLKRAKREPEPSVRRRVPPSCSYKASAILGRTSWFEGDGVEAWQWLLAVLAGLSAVFVIGSNIWAIFDVLREDRLDQTRRVIWVLLLFVMPLFGVVVWLYAKPRLNGLGSRLRLRKTL</sequence>